<evidence type="ECO:0000256" key="2">
    <source>
        <dbReference type="ARBA" id="ARBA00022729"/>
    </source>
</evidence>
<proteinExistence type="inferred from homology"/>
<dbReference type="PRINTS" id="PR00133">
    <property type="entry name" value="GLHYDRLASE3"/>
</dbReference>
<sequence length="951" mass="101174">MTAQRPPFRDPALSVERRVADLLGRLTLPERTAMLHQYAPAVERLGLAAFRTGQEALHGVAWRGEATVFPQAVGLGASWNAELVRRVGEAVGREVRAMRAADPRVGLNVWSPTVNLLRHPLWGRNEEGYAEDTLLTAELATAYTRGLAGDHPTYLRTAPVLKHWIAHNHEVDRDTASTSVRARVLREYELPAFAGPLRAGGAVGLMPAYNLVNGRPNHLSPLLDEARGWSAAPVLVCSDAGAPSLIAGAQGYLPDHAAGLAAALRAGVDSFTDHGEDPGPTVARLTEALERGLIDEADIDRAAGRLLATRFRLGEFDPDLDPFPAEAAHDTAEHRELALRAAEQSVVLLRNDGLLPLAPGSSVAVLGPLADEVKLDWYSGEPPHRVSPLNGLRDHPAIGRVTWEDGAYLVLLRAGDSWVRVPRARTPARAASGPAGAFDPALLPGRTDLPPLTVGPREQATELRLVDWGGGAVTLAAPDGRYLSVAEDGLLRASAEQPGGWIVREVFTWVPHGEGHLLVHRASGLPVVVAAEGLKVAAAPDTPGTEFRVETLSDGVRAVAEAAAGSDVAVLVLGNDPHINGRETEDRTTLTLPPAQEALWRAAHAANPRTVLVLVSSYPYAVPEADAALPALLWTAHGGQAAGTALARVLTGDVSPAGRLPQTWYAHDGDLPEIRDHDLITARSTYLYFDGEPLYPFGHGLSYTRFEQTGLTVAEEDPGAFVARLTVTNVGERAGEEVVQLYASAVNPRLPRPHRWLVAFARVALGPGERRTVTLRAPLAQALGHWDVAHARWTTAPGDYRFEAGASSRDIRCVTRWRVAGEPAGPRPVRRRGLRAADFDEVAGAELVDLTPREGDAVAPRGGGGTAELHYLDCDLGDGVAELTVHAAATGSGGAVTVALGGTEATAEVPAGNDRYAYRPLPLRLPRPVAGVTGLRLTLAGPVRVGRLEFG</sequence>
<dbReference type="Gene3D" id="2.60.120.260">
    <property type="entry name" value="Galactose-binding domain-like"/>
    <property type="match status" value="1"/>
</dbReference>
<dbReference type="InterPro" id="IPR013783">
    <property type="entry name" value="Ig-like_fold"/>
</dbReference>
<dbReference type="AlphaFoldDB" id="A0A5C4UU82"/>
<evidence type="ECO:0000313" key="6">
    <source>
        <dbReference type="Proteomes" id="UP000311713"/>
    </source>
</evidence>
<evidence type="ECO:0000256" key="1">
    <source>
        <dbReference type="ARBA" id="ARBA00005336"/>
    </source>
</evidence>
<dbReference type="GO" id="GO:0031222">
    <property type="term" value="P:arabinan catabolic process"/>
    <property type="evidence" value="ECO:0007669"/>
    <property type="project" value="TreeGrafter"/>
</dbReference>
<dbReference type="RefSeq" id="WP_139647758.1">
    <property type="nucleotide sequence ID" value="NZ_BAAAZS010000165.1"/>
</dbReference>
<dbReference type="GO" id="GO:0009044">
    <property type="term" value="F:xylan 1,4-beta-xylosidase activity"/>
    <property type="evidence" value="ECO:0007669"/>
    <property type="project" value="InterPro"/>
</dbReference>
<dbReference type="SMART" id="SM01217">
    <property type="entry name" value="Fn3_like"/>
    <property type="match status" value="1"/>
</dbReference>
<dbReference type="SUPFAM" id="SSF50405">
    <property type="entry name" value="Actin-crosslinking proteins"/>
    <property type="match status" value="1"/>
</dbReference>
<name>A0A5C4UU82_9ACTN</name>
<dbReference type="Proteomes" id="UP000311713">
    <property type="component" value="Unassembled WGS sequence"/>
</dbReference>
<dbReference type="SUPFAM" id="SSF51445">
    <property type="entry name" value="(Trans)glycosidases"/>
    <property type="match status" value="1"/>
</dbReference>
<dbReference type="Gene3D" id="3.20.20.300">
    <property type="entry name" value="Glycoside hydrolase, family 3, N-terminal domain"/>
    <property type="match status" value="1"/>
</dbReference>
<dbReference type="GO" id="GO:0046556">
    <property type="term" value="F:alpha-L-arabinofuranosidase activity"/>
    <property type="evidence" value="ECO:0007669"/>
    <property type="project" value="TreeGrafter"/>
</dbReference>
<dbReference type="EMBL" id="VDGT01000018">
    <property type="protein sequence ID" value="TNM27230.1"/>
    <property type="molecule type" value="Genomic_DNA"/>
</dbReference>
<dbReference type="GO" id="GO:0045493">
    <property type="term" value="P:xylan catabolic process"/>
    <property type="evidence" value="ECO:0007669"/>
    <property type="project" value="InterPro"/>
</dbReference>
<keyword evidence="3 5" id="KW-0378">Hydrolase</keyword>
<dbReference type="CDD" id="cd23343">
    <property type="entry name" value="beta-trefoil_FSCN_BglX-like"/>
    <property type="match status" value="1"/>
</dbReference>
<dbReference type="Gene3D" id="3.40.50.1700">
    <property type="entry name" value="Glycoside hydrolase family 3 C-terminal domain"/>
    <property type="match status" value="1"/>
</dbReference>
<dbReference type="InterPro" id="IPR044993">
    <property type="entry name" value="BXL"/>
</dbReference>
<dbReference type="OrthoDB" id="9803863at2"/>
<keyword evidence="6" id="KW-1185">Reference proteome</keyword>
<dbReference type="InterPro" id="IPR001764">
    <property type="entry name" value="Glyco_hydro_3_N"/>
</dbReference>
<dbReference type="InterPro" id="IPR017853">
    <property type="entry name" value="GH"/>
</dbReference>
<comment type="caution">
    <text evidence="5">The sequence shown here is derived from an EMBL/GenBank/DDBJ whole genome shotgun (WGS) entry which is preliminary data.</text>
</comment>
<keyword evidence="2" id="KW-0732">Signal</keyword>
<dbReference type="Pfam" id="PF14310">
    <property type="entry name" value="Fn3-like"/>
    <property type="match status" value="1"/>
</dbReference>
<dbReference type="Gene3D" id="2.60.120.380">
    <property type="match status" value="1"/>
</dbReference>
<dbReference type="InterPro" id="IPR036881">
    <property type="entry name" value="Glyco_hydro_3_C_sf"/>
</dbReference>
<dbReference type="PANTHER" id="PTHR42721:SF3">
    <property type="entry name" value="BETA-D-XYLOSIDASE 5-RELATED"/>
    <property type="match status" value="1"/>
</dbReference>
<dbReference type="InterPro" id="IPR036962">
    <property type="entry name" value="Glyco_hydro_3_N_sf"/>
</dbReference>
<dbReference type="SUPFAM" id="SSF52279">
    <property type="entry name" value="Beta-D-glucan exohydrolase, C-terminal domain"/>
    <property type="match status" value="1"/>
</dbReference>
<dbReference type="Pfam" id="PF01915">
    <property type="entry name" value="Glyco_hydro_3_C"/>
    <property type="match status" value="1"/>
</dbReference>
<dbReference type="Gene3D" id="2.60.40.10">
    <property type="entry name" value="Immunoglobulins"/>
    <property type="match status" value="1"/>
</dbReference>
<dbReference type="PANTHER" id="PTHR42721">
    <property type="entry name" value="SUGAR HYDROLASE-RELATED"/>
    <property type="match status" value="1"/>
</dbReference>
<reference evidence="5 6" key="1">
    <citation type="submission" date="2019-06" db="EMBL/GenBank/DDBJ databases">
        <title>Draft genome of Streptomyces sedi sp. JCM16909.</title>
        <authorList>
            <person name="Klykleung N."/>
            <person name="Tanasupawat S."/>
            <person name="Kudo T."/>
            <person name="Yuki M."/>
            <person name="Ohkuma M."/>
        </authorList>
    </citation>
    <scope>NUCLEOTIDE SEQUENCE [LARGE SCALE GENOMIC DNA]</scope>
    <source>
        <strain evidence="5 6">JCM 16909</strain>
    </source>
</reference>
<gene>
    <name evidence="5" type="ORF">FH715_21255</name>
</gene>
<dbReference type="InterPro" id="IPR008999">
    <property type="entry name" value="Actin-crosslinking"/>
</dbReference>
<protein>
    <submittedName>
        <fullName evidence="5">Sugar hydrolase</fullName>
    </submittedName>
</protein>
<dbReference type="Pfam" id="PF00933">
    <property type="entry name" value="Glyco_hydro_3"/>
    <property type="match status" value="1"/>
</dbReference>
<organism evidence="5 6">
    <name type="scientific">Streptomyces sedi</name>
    <dbReference type="NCBI Taxonomy" id="555059"/>
    <lineage>
        <taxon>Bacteria</taxon>
        <taxon>Bacillati</taxon>
        <taxon>Actinomycetota</taxon>
        <taxon>Actinomycetes</taxon>
        <taxon>Kitasatosporales</taxon>
        <taxon>Streptomycetaceae</taxon>
        <taxon>Streptomyces</taxon>
    </lineage>
</organism>
<feature type="domain" description="Fibronectin type III-like" evidence="4">
    <location>
        <begin position="737"/>
        <end position="808"/>
    </location>
</feature>
<evidence type="ECO:0000313" key="5">
    <source>
        <dbReference type="EMBL" id="TNM27230.1"/>
    </source>
</evidence>
<accession>A0A5C4UU82</accession>
<dbReference type="InterPro" id="IPR002772">
    <property type="entry name" value="Glyco_hydro_3_C"/>
</dbReference>
<dbReference type="InterPro" id="IPR026891">
    <property type="entry name" value="Fn3-like"/>
</dbReference>
<evidence type="ECO:0000259" key="4">
    <source>
        <dbReference type="SMART" id="SM01217"/>
    </source>
</evidence>
<evidence type="ECO:0000256" key="3">
    <source>
        <dbReference type="ARBA" id="ARBA00022801"/>
    </source>
</evidence>
<comment type="similarity">
    <text evidence="1">Belongs to the glycosyl hydrolase 3 family.</text>
</comment>